<sequence>MFHCDLKYAMIRNNIRSRASVGTGSRRLHFTWLTAATPRSTFACFCEIRALLLQAALGGSRRPMTRSAPFASSPRVLPFCGQLNSNCYHLLPTRSPVRHIHVQIRPSNRYKIFCKRAGPAIAVERD</sequence>
<comment type="caution">
    <text evidence="1">The sequence shown here is derived from an EMBL/GenBank/DDBJ whole genome shotgun (WGS) entry which is preliminary data.</text>
</comment>
<dbReference type="Proteomes" id="UP000290572">
    <property type="component" value="Unassembled WGS sequence"/>
</dbReference>
<protein>
    <submittedName>
        <fullName evidence="1">Uncharacterized protein</fullName>
    </submittedName>
</protein>
<name>A0A498MVJ5_LABRO</name>
<organism evidence="1 2">
    <name type="scientific">Labeo rohita</name>
    <name type="common">Indian major carp</name>
    <name type="synonym">Cyprinus rohita</name>
    <dbReference type="NCBI Taxonomy" id="84645"/>
    <lineage>
        <taxon>Eukaryota</taxon>
        <taxon>Metazoa</taxon>
        <taxon>Chordata</taxon>
        <taxon>Craniata</taxon>
        <taxon>Vertebrata</taxon>
        <taxon>Euteleostomi</taxon>
        <taxon>Actinopterygii</taxon>
        <taxon>Neopterygii</taxon>
        <taxon>Teleostei</taxon>
        <taxon>Ostariophysi</taxon>
        <taxon>Cypriniformes</taxon>
        <taxon>Cyprinidae</taxon>
        <taxon>Labeoninae</taxon>
        <taxon>Labeonini</taxon>
        <taxon>Labeo</taxon>
    </lineage>
</organism>
<dbReference type="EMBL" id="QBIY01012559">
    <property type="protein sequence ID" value="RXN23632.1"/>
    <property type="molecule type" value="Genomic_DNA"/>
</dbReference>
<keyword evidence="2" id="KW-1185">Reference proteome</keyword>
<evidence type="ECO:0000313" key="1">
    <source>
        <dbReference type="EMBL" id="RXN23632.1"/>
    </source>
</evidence>
<dbReference type="AlphaFoldDB" id="A0A498MVJ5"/>
<accession>A0A498MVJ5</accession>
<evidence type="ECO:0000313" key="2">
    <source>
        <dbReference type="Proteomes" id="UP000290572"/>
    </source>
</evidence>
<reference evidence="1 2" key="1">
    <citation type="submission" date="2018-03" db="EMBL/GenBank/DDBJ databases">
        <title>Draft genome sequence of Rohu Carp (Labeo rohita).</title>
        <authorList>
            <person name="Das P."/>
            <person name="Kushwaha B."/>
            <person name="Joshi C.G."/>
            <person name="Kumar D."/>
            <person name="Nagpure N.S."/>
            <person name="Sahoo L."/>
            <person name="Das S.P."/>
            <person name="Bit A."/>
            <person name="Patnaik S."/>
            <person name="Meher P.K."/>
            <person name="Jayasankar P."/>
            <person name="Koringa P.G."/>
            <person name="Patel N.V."/>
            <person name="Hinsu A.T."/>
            <person name="Kumar R."/>
            <person name="Pandey M."/>
            <person name="Agarwal S."/>
            <person name="Srivastava S."/>
            <person name="Singh M."/>
            <person name="Iquebal M.A."/>
            <person name="Jaiswal S."/>
            <person name="Angadi U.B."/>
            <person name="Kumar N."/>
            <person name="Raza M."/>
            <person name="Shah T.M."/>
            <person name="Rai A."/>
            <person name="Jena J.K."/>
        </authorList>
    </citation>
    <scope>NUCLEOTIDE SEQUENCE [LARGE SCALE GENOMIC DNA]</scope>
    <source>
        <strain evidence="1">DASCIFA01</strain>
        <tissue evidence="1">Testis</tissue>
    </source>
</reference>
<gene>
    <name evidence="1" type="ORF">ROHU_022641</name>
</gene>
<proteinExistence type="predicted"/>